<dbReference type="Pfam" id="PF00929">
    <property type="entry name" value="RNase_T"/>
    <property type="match status" value="1"/>
</dbReference>
<accession>A0AAU8JDN6</accession>
<keyword evidence="2 5" id="KW-0378">Hydrolase</keyword>
<dbReference type="SUPFAM" id="SSF53098">
    <property type="entry name" value="Ribonuclease H-like"/>
    <property type="match status" value="1"/>
</dbReference>
<dbReference type="SMART" id="SM00479">
    <property type="entry name" value="EXOIII"/>
    <property type="match status" value="1"/>
</dbReference>
<dbReference type="Gene3D" id="3.30.420.10">
    <property type="entry name" value="Ribonuclease H-like superfamily/Ribonuclease H"/>
    <property type="match status" value="1"/>
</dbReference>
<name>A0AAU8JDN6_9CYAN</name>
<evidence type="ECO:0000259" key="4">
    <source>
        <dbReference type="SMART" id="SM00479"/>
    </source>
</evidence>
<protein>
    <submittedName>
        <fullName evidence="5">3'-5' exonuclease</fullName>
        <ecNumber evidence="5">3.1.-.-</ecNumber>
    </submittedName>
</protein>
<evidence type="ECO:0000256" key="2">
    <source>
        <dbReference type="ARBA" id="ARBA00022801"/>
    </source>
</evidence>
<dbReference type="GO" id="GO:0003676">
    <property type="term" value="F:nucleic acid binding"/>
    <property type="evidence" value="ECO:0007669"/>
    <property type="project" value="InterPro"/>
</dbReference>
<dbReference type="PANTHER" id="PTHR23044:SF61">
    <property type="entry name" value="3'-5' EXORIBONUCLEASE 1-RELATED"/>
    <property type="match status" value="1"/>
</dbReference>
<dbReference type="EC" id="3.1.-.-" evidence="5"/>
<evidence type="ECO:0000256" key="3">
    <source>
        <dbReference type="ARBA" id="ARBA00022839"/>
    </source>
</evidence>
<feature type="domain" description="Exonuclease" evidence="4">
    <location>
        <begin position="7"/>
        <end position="184"/>
    </location>
</feature>
<dbReference type="InterPro" id="IPR051274">
    <property type="entry name" value="3-5_Exoribonuclease"/>
</dbReference>
<keyword evidence="1" id="KW-0540">Nuclease</keyword>
<dbReference type="CDD" id="cd06133">
    <property type="entry name" value="ERI-1_3'hExo_like"/>
    <property type="match status" value="1"/>
</dbReference>
<keyword evidence="3 5" id="KW-0269">Exonuclease</keyword>
<organism evidence="5">
    <name type="scientific">Planktothricoides raciborskii GIHE-MW2</name>
    <dbReference type="NCBI Taxonomy" id="2792601"/>
    <lineage>
        <taxon>Bacteria</taxon>
        <taxon>Bacillati</taxon>
        <taxon>Cyanobacteriota</taxon>
        <taxon>Cyanophyceae</taxon>
        <taxon>Oscillatoriophycideae</taxon>
        <taxon>Oscillatoriales</taxon>
        <taxon>Oscillatoriaceae</taxon>
        <taxon>Planktothricoides</taxon>
    </lineage>
</organism>
<dbReference type="RefSeq" id="WP_354635463.1">
    <property type="nucleotide sequence ID" value="NZ_CP159837.1"/>
</dbReference>
<dbReference type="InterPro" id="IPR047201">
    <property type="entry name" value="ERI-1_3'hExo-like"/>
</dbReference>
<dbReference type="InterPro" id="IPR036397">
    <property type="entry name" value="RNaseH_sf"/>
</dbReference>
<evidence type="ECO:0000256" key="1">
    <source>
        <dbReference type="ARBA" id="ARBA00022722"/>
    </source>
</evidence>
<dbReference type="AlphaFoldDB" id="A0AAU8JDN6"/>
<reference evidence="5" key="1">
    <citation type="submission" date="2024-07" db="EMBL/GenBank/DDBJ databases">
        <authorList>
            <person name="Kim Y.J."/>
            <person name="Jeong J.Y."/>
        </authorList>
    </citation>
    <scope>NUCLEOTIDE SEQUENCE</scope>
    <source>
        <strain evidence="5">GIHE-MW2</strain>
    </source>
</reference>
<dbReference type="PANTHER" id="PTHR23044">
    <property type="entry name" value="3'-5' EXONUCLEASE ERI1-RELATED"/>
    <property type="match status" value="1"/>
</dbReference>
<proteinExistence type="predicted"/>
<evidence type="ECO:0000313" key="5">
    <source>
        <dbReference type="EMBL" id="XCM37314.1"/>
    </source>
</evidence>
<gene>
    <name evidence="5" type="ORF">ABWT76_000063</name>
</gene>
<dbReference type="GO" id="GO:0000175">
    <property type="term" value="F:3'-5'-RNA exonuclease activity"/>
    <property type="evidence" value="ECO:0007669"/>
    <property type="project" value="InterPro"/>
</dbReference>
<dbReference type="InterPro" id="IPR013520">
    <property type="entry name" value="Ribonucl_H"/>
</dbReference>
<dbReference type="InterPro" id="IPR012337">
    <property type="entry name" value="RNaseH-like_sf"/>
</dbReference>
<dbReference type="EMBL" id="CP159837">
    <property type="protein sequence ID" value="XCM37314.1"/>
    <property type="molecule type" value="Genomic_DNA"/>
</dbReference>
<sequence length="188" mass="21228">MSLKPDRILVIDIEATCWSGKIPPGQESEIIEIGIATLEITSGQPLEKDSILVQPTRSTVSEFCTQLTTITPAQVNQGIPFAEACQILQKKYHAPDRIWASYGEYDRTQFTKQCQAFGVKYPFNPRHINVKNLFAIIYDLPKEVGMSQALEMLNIPLEGTHHRGIDDAWNIAKILSHLILKARNQNFH</sequence>